<dbReference type="OrthoDB" id="23478at2157"/>
<keyword evidence="1" id="KW-0004">4Fe-4S</keyword>
<dbReference type="InterPro" id="IPR017900">
    <property type="entry name" value="4Fe4S_Fe_S_CS"/>
</dbReference>
<evidence type="ECO:0000313" key="7">
    <source>
        <dbReference type="Proteomes" id="UP000740329"/>
    </source>
</evidence>
<name>A0A8J7URE7_METVO</name>
<keyword evidence="4" id="KW-0411">Iron-sulfur</keyword>
<accession>A0A8J7URE7</accession>
<feature type="domain" description="4Fe-4S ferredoxin-type" evidence="5">
    <location>
        <begin position="150"/>
        <end position="178"/>
    </location>
</feature>
<evidence type="ECO:0000256" key="3">
    <source>
        <dbReference type="ARBA" id="ARBA00023004"/>
    </source>
</evidence>
<feature type="domain" description="4Fe-4S ferredoxin-type" evidence="5">
    <location>
        <begin position="249"/>
        <end position="269"/>
    </location>
</feature>
<gene>
    <name evidence="6" type="ORF">J3E07_001143</name>
</gene>
<dbReference type="Pfam" id="PF12800">
    <property type="entry name" value="Fer4_4"/>
    <property type="match status" value="1"/>
</dbReference>
<dbReference type="SUPFAM" id="SSF54862">
    <property type="entry name" value="4Fe-4S ferredoxins"/>
    <property type="match status" value="2"/>
</dbReference>
<dbReference type="InterPro" id="IPR017896">
    <property type="entry name" value="4Fe4S_Fe-S-bd"/>
</dbReference>
<evidence type="ECO:0000313" key="6">
    <source>
        <dbReference type="EMBL" id="MBP2201718.1"/>
    </source>
</evidence>
<reference evidence="6" key="1">
    <citation type="submission" date="2021-03" db="EMBL/GenBank/DDBJ databases">
        <title>Genomic Encyclopedia of Type Strains, Phase IV (KMG-V): Genome sequencing to study the core and pangenomes of soil and plant-associated prokaryotes.</title>
        <authorList>
            <person name="Whitman W."/>
        </authorList>
    </citation>
    <scope>NUCLEOTIDE SEQUENCE</scope>
    <source>
        <strain evidence="6">C4</strain>
    </source>
</reference>
<evidence type="ECO:0000256" key="4">
    <source>
        <dbReference type="ARBA" id="ARBA00023014"/>
    </source>
</evidence>
<dbReference type="Proteomes" id="UP000740329">
    <property type="component" value="Unassembled WGS sequence"/>
</dbReference>
<feature type="domain" description="4Fe-4S ferredoxin-type" evidence="5">
    <location>
        <begin position="270"/>
        <end position="302"/>
    </location>
</feature>
<feature type="domain" description="4Fe-4S ferredoxin-type" evidence="5">
    <location>
        <begin position="311"/>
        <end position="341"/>
    </location>
</feature>
<dbReference type="InterPro" id="IPR050157">
    <property type="entry name" value="PSI_iron-sulfur_center"/>
</dbReference>
<dbReference type="GO" id="GO:0046872">
    <property type="term" value="F:metal ion binding"/>
    <property type="evidence" value="ECO:0007669"/>
    <property type="project" value="UniProtKB-KW"/>
</dbReference>
<sequence>MSSSIWYLYEFVRKKWLKRFANAKTEKEAYVPPKRYRKIPVIIDQPDNCISCNGCYQSCPSEAIEMRYSEEYGKVLPVFFPGSCISCGNCVETCPTGVLEQGTLRKEAKEYNWTVPKINNYVIDDELCVKCDSCKRTCPVNAITYDNNVYRIKTNDCVGCNRCATVCPVEGAIKVYNEYDLSEKINRAQNLKFLKKSKKIKYETFKNNTNDNDNVENNEENNVSTDNGVINDIKHIIVAEEYKPDSIAEIPRIVPSLCIKCNNCTDVCPGKIDLDSLEVLDCVKCGLCIEVCPTTAIRTGTVVKKTLNTENCYIVNEDKCIGCRICSKACNVENAISISLETNMPYINPDYCVRCGLCHRECPVDAIDFPETLESEKLSKYRSVRNNFQLLIEKDLEDYAKNYVIAKDEILEKGKKELNL</sequence>
<dbReference type="PANTHER" id="PTHR24960:SF79">
    <property type="entry name" value="PHOTOSYSTEM I IRON-SULFUR CENTER"/>
    <property type="match status" value="1"/>
</dbReference>
<keyword evidence="3" id="KW-0408">Iron</keyword>
<dbReference type="Pfam" id="PF00037">
    <property type="entry name" value="Fer4"/>
    <property type="match status" value="1"/>
</dbReference>
<dbReference type="PROSITE" id="PS51379">
    <property type="entry name" value="4FE4S_FER_2"/>
    <property type="match status" value="8"/>
</dbReference>
<proteinExistence type="predicted"/>
<evidence type="ECO:0000256" key="1">
    <source>
        <dbReference type="ARBA" id="ARBA00022485"/>
    </source>
</evidence>
<dbReference type="EMBL" id="JAGGMV010000003">
    <property type="protein sequence ID" value="MBP2201718.1"/>
    <property type="molecule type" value="Genomic_DNA"/>
</dbReference>
<feature type="domain" description="4Fe-4S ferredoxin-type" evidence="5">
    <location>
        <begin position="343"/>
        <end position="372"/>
    </location>
</feature>
<feature type="domain" description="4Fe-4S ferredoxin-type" evidence="5">
    <location>
        <begin position="75"/>
        <end position="104"/>
    </location>
</feature>
<organism evidence="6 7">
    <name type="scientific">Methanococcus voltae</name>
    <dbReference type="NCBI Taxonomy" id="2188"/>
    <lineage>
        <taxon>Archaea</taxon>
        <taxon>Methanobacteriati</taxon>
        <taxon>Methanobacteriota</taxon>
        <taxon>Methanomada group</taxon>
        <taxon>Methanococci</taxon>
        <taxon>Methanococcales</taxon>
        <taxon>Methanococcaceae</taxon>
        <taxon>Methanococcus</taxon>
    </lineage>
</organism>
<comment type="caution">
    <text evidence="6">The sequence shown here is derived from an EMBL/GenBank/DDBJ whole genome shotgun (WGS) entry which is preliminary data.</text>
</comment>
<evidence type="ECO:0000256" key="2">
    <source>
        <dbReference type="ARBA" id="ARBA00022723"/>
    </source>
</evidence>
<dbReference type="AlphaFoldDB" id="A0A8J7URE7"/>
<dbReference type="CDD" id="cd10549">
    <property type="entry name" value="MtMvhB_like"/>
    <property type="match status" value="2"/>
</dbReference>
<dbReference type="Pfam" id="PF14697">
    <property type="entry name" value="Fer4_21"/>
    <property type="match status" value="2"/>
</dbReference>
<dbReference type="RefSeq" id="WP_209591199.1">
    <property type="nucleotide sequence ID" value="NZ_JAGGMU010000003.1"/>
</dbReference>
<dbReference type="Pfam" id="PF12838">
    <property type="entry name" value="Fer4_7"/>
    <property type="match status" value="1"/>
</dbReference>
<evidence type="ECO:0000259" key="5">
    <source>
        <dbReference type="PROSITE" id="PS51379"/>
    </source>
</evidence>
<dbReference type="PANTHER" id="PTHR24960">
    <property type="entry name" value="PHOTOSYSTEM I IRON-SULFUR CENTER-RELATED"/>
    <property type="match status" value="1"/>
</dbReference>
<dbReference type="GO" id="GO:0016491">
    <property type="term" value="F:oxidoreductase activity"/>
    <property type="evidence" value="ECO:0007669"/>
    <property type="project" value="UniProtKB-ARBA"/>
</dbReference>
<dbReference type="Gene3D" id="3.30.70.20">
    <property type="match status" value="4"/>
</dbReference>
<dbReference type="PROSITE" id="PS00198">
    <property type="entry name" value="4FE4S_FER_1"/>
    <property type="match status" value="6"/>
</dbReference>
<dbReference type="GO" id="GO:0051539">
    <property type="term" value="F:4 iron, 4 sulfur cluster binding"/>
    <property type="evidence" value="ECO:0007669"/>
    <property type="project" value="UniProtKB-KW"/>
</dbReference>
<keyword evidence="2" id="KW-0479">Metal-binding</keyword>
<feature type="domain" description="4Fe-4S ferredoxin-type" evidence="5">
    <location>
        <begin position="119"/>
        <end position="148"/>
    </location>
</feature>
<feature type="domain" description="4Fe-4S ferredoxin-type" evidence="5">
    <location>
        <begin position="39"/>
        <end position="69"/>
    </location>
</feature>
<protein>
    <submittedName>
        <fullName evidence="6">Energy-converting hydrogenase A subunit P</fullName>
    </submittedName>
</protein>